<gene>
    <name evidence="2" type="primary">LOC120256477</name>
</gene>
<keyword evidence="1" id="KW-1185">Reference proteome</keyword>
<organism evidence="1 2">
    <name type="scientific">Dioscorea cayennensis subsp. rotundata</name>
    <name type="common">White Guinea yam</name>
    <name type="synonym">Dioscorea rotundata</name>
    <dbReference type="NCBI Taxonomy" id="55577"/>
    <lineage>
        <taxon>Eukaryota</taxon>
        <taxon>Viridiplantae</taxon>
        <taxon>Streptophyta</taxon>
        <taxon>Embryophyta</taxon>
        <taxon>Tracheophyta</taxon>
        <taxon>Spermatophyta</taxon>
        <taxon>Magnoliopsida</taxon>
        <taxon>Liliopsida</taxon>
        <taxon>Dioscoreales</taxon>
        <taxon>Dioscoreaceae</taxon>
        <taxon>Dioscorea</taxon>
    </lineage>
</organism>
<protein>
    <submittedName>
        <fullName evidence="2">Uncharacterized protein LOC120256477</fullName>
    </submittedName>
</protein>
<reference evidence="2" key="1">
    <citation type="submission" date="2025-08" db="UniProtKB">
        <authorList>
            <consortium name="RefSeq"/>
        </authorList>
    </citation>
    <scope>IDENTIFICATION</scope>
</reference>
<dbReference type="RefSeq" id="XP_039120079.1">
    <property type="nucleotide sequence ID" value="XM_039264145.1"/>
</dbReference>
<evidence type="ECO:0000313" key="2">
    <source>
        <dbReference type="RefSeq" id="XP_039120079.1"/>
    </source>
</evidence>
<dbReference type="GeneID" id="120256477"/>
<evidence type="ECO:0000313" key="1">
    <source>
        <dbReference type="Proteomes" id="UP001515500"/>
    </source>
</evidence>
<proteinExistence type="predicted"/>
<dbReference type="Proteomes" id="UP001515500">
    <property type="component" value="Unplaced"/>
</dbReference>
<name>A0AB40AZE2_DIOCR</name>
<sequence>MPPFVTKSQTISMLNPPSTLKHHQRQAIPLSQVHQQHYSRLSHYKFGIVRTIDWEALHVTGLREGVNYLLNVGAWHQVLTVYEPVYHELTLEFLSTLKRLQCNNVWDKSQSIYFQINGQDYHLSYIEFALFLGIYDREYILM</sequence>
<accession>A0AB40AZE2</accession>
<dbReference type="AlphaFoldDB" id="A0AB40AZE2"/>